<dbReference type="AlphaFoldDB" id="A0A099I092"/>
<comment type="caution">
    <text evidence="3">The sequence shown here is derived from an EMBL/GenBank/DDBJ whole genome shotgun (WGS) entry which is preliminary data.</text>
</comment>
<dbReference type="Pfam" id="PF01327">
    <property type="entry name" value="Pep_deformylase"/>
    <property type="match status" value="1"/>
</dbReference>
<dbReference type="PANTHER" id="PTHR10458">
    <property type="entry name" value="PEPTIDE DEFORMYLASE"/>
    <property type="match status" value="1"/>
</dbReference>
<evidence type="ECO:0000256" key="2">
    <source>
        <dbReference type="ARBA" id="ARBA00023004"/>
    </source>
</evidence>
<reference evidence="3 5" key="1">
    <citation type="submission" date="2014-08" db="EMBL/GenBank/DDBJ databases">
        <title>Clostridium innocuum, an unnegligible vancomycin-resistant pathogen causing extra-intestinal infections.</title>
        <authorList>
            <person name="Feng Y."/>
            <person name="Chiu C.-H."/>
        </authorList>
    </citation>
    <scope>NUCLEOTIDE SEQUENCE [LARGE SCALE GENOMIC DNA]</scope>
    <source>
        <strain evidence="3 5">AN88</strain>
    </source>
</reference>
<evidence type="ECO:0000313" key="3">
    <source>
        <dbReference type="EMBL" id="KGJ51145.1"/>
    </source>
</evidence>
<dbReference type="PRINTS" id="PR01576">
    <property type="entry name" value="PDEFORMYLASE"/>
</dbReference>
<dbReference type="EMBL" id="JAKTMA010000034">
    <property type="protein sequence ID" value="MCR0234503.1"/>
    <property type="molecule type" value="Genomic_DNA"/>
</dbReference>
<evidence type="ECO:0000313" key="4">
    <source>
        <dbReference type="EMBL" id="MCR0234503.1"/>
    </source>
</evidence>
<evidence type="ECO:0000313" key="5">
    <source>
        <dbReference type="Proteomes" id="UP000030008"/>
    </source>
</evidence>
<name>A0A099I092_CLOIN</name>
<dbReference type="NCBIfam" id="NF006670">
    <property type="entry name" value="PRK09218.1"/>
    <property type="match status" value="1"/>
</dbReference>
<reference evidence="4" key="2">
    <citation type="journal article" date="2022" name="Clin. Infect. Dis.">
        <title>Association between Clostridium innocuum and antibiotic-associated diarrhea in adults and children: A cross-sectional study and comparative genomics analysis.</title>
        <authorList>
            <person name="Cherny K.E."/>
            <person name="Muscat E.B."/>
            <person name="Balaji A."/>
            <person name="Mukherjee J."/>
            <person name="Ozer E.A."/>
            <person name="Angarone M.P."/>
            <person name="Hauser A.R."/>
            <person name="Sichel J.S."/>
            <person name="Amponsah E."/>
            <person name="Kociolek L.K."/>
        </authorList>
    </citation>
    <scope>NUCLEOTIDE SEQUENCE</scope>
    <source>
        <strain evidence="4">NU1-AC-029v</strain>
    </source>
</reference>
<dbReference type="EMBL" id="JQIF01000142">
    <property type="protein sequence ID" value="KGJ51145.1"/>
    <property type="molecule type" value="Genomic_DNA"/>
</dbReference>
<keyword evidence="3" id="KW-0378">Hydrolase</keyword>
<organism evidence="3 5">
    <name type="scientific">Clostridium innocuum</name>
    <dbReference type="NCBI Taxonomy" id="1522"/>
    <lineage>
        <taxon>Bacteria</taxon>
        <taxon>Bacillati</taxon>
        <taxon>Bacillota</taxon>
        <taxon>Clostridia</taxon>
        <taxon>Eubacteriales</taxon>
        <taxon>Clostridiaceae</taxon>
        <taxon>Clostridium</taxon>
    </lineage>
</organism>
<dbReference type="GO" id="GO:0042586">
    <property type="term" value="F:peptide deformylase activity"/>
    <property type="evidence" value="ECO:0007669"/>
    <property type="project" value="UniProtKB-EC"/>
</dbReference>
<keyword evidence="2" id="KW-0408">Iron</keyword>
<gene>
    <name evidence="3" type="ORF">CIAN88_22245</name>
    <name evidence="4" type="ORF">MKC95_17175</name>
</gene>
<dbReference type="Gene3D" id="3.90.45.10">
    <property type="entry name" value="Peptide deformylase"/>
    <property type="match status" value="1"/>
</dbReference>
<sequence length="137" mass="15429">MIKEIVKDTFLLSRRCEAATLDDLQTVQDLQDTLQAHADHCVGMAANMIGVLKRIIVFQDGGSYVSMLNPVIIKTGDKRYTAEEGCLCHSTQKKALRYEKIKVSYMDCCGKKKIKTYEGFCAQIIQHELDHCDGILI</sequence>
<dbReference type="InterPro" id="IPR036821">
    <property type="entry name" value="Peptide_deformylase_sf"/>
</dbReference>
<proteinExistence type="inferred from homology"/>
<dbReference type="CDD" id="cd00487">
    <property type="entry name" value="Pep_deformylase"/>
    <property type="match status" value="1"/>
</dbReference>
<dbReference type="Proteomes" id="UP000030008">
    <property type="component" value="Unassembled WGS sequence"/>
</dbReference>
<comment type="similarity">
    <text evidence="1">Belongs to the polypeptide deformylase family.</text>
</comment>
<dbReference type="InterPro" id="IPR023635">
    <property type="entry name" value="Peptide_deformylase"/>
</dbReference>
<protein>
    <submittedName>
        <fullName evidence="3">Peptide deformylase</fullName>
        <ecNumber evidence="3">3.5.1.88</ecNumber>
    </submittedName>
</protein>
<dbReference type="SUPFAM" id="SSF56420">
    <property type="entry name" value="Peptide deformylase"/>
    <property type="match status" value="1"/>
</dbReference>
<dbReference type="RefSeq" id="WP_008818654.1">
    <property type="nucleotide sequence ID" value="NZ_AP025565.1"/>
</dbReference>
<dbReference type="PIRSF" id="PIRSF004749">
    <property type="entry name" value="Pep_def"/>
    <property type="match status" value="1"/>
</dbReference>
<accession>A0A099I092</accession>
<dbReference type="PANTHER" id="PTHR10458:SF22">
    <property type="entry name" value="PEPTIDE DEFORMYLASE"/>
    <property type="match status" value="1"/>
</dbReference>
<dbReference type="EC" id="3.5.1.88" evidence="3"/>
<evidence type="ECO:0000256" key="1">
    <source>
        <dbReference type="ARBA" id="ARBA00010759"/>
    </source>
</evidence>
<dbReference type="Proteomes" id="UP001203972">
    <property type="component" value="Unassembled WGS sequence"/>
</dbReference>